<dbReference type="NCBIfam" id="TIGR04350">
    <property type="entry name" value="C_S_lyase_PatB"/>
    <property type="match status" value="1"/>
</dbReference>
<dbReference type="PANTHER" id="PTHR43525:SF1">
    <property type="entry name" value="PROTEIN MALY"/>
    <property type="match status" value="1"/>
</dbReference>
<comment type="cofactor">
    <cofactor evidence="1">
        <name>pyridoxal 5'-phosphate</name>
        <dbReference type="ChEBI" id="CHEBI:597326"/>
    </cofactor>
</comment>
<evidence type="ECO:0000256" key="5">
    <source>
        <dbReference type="ARBA" id="ARBA00037974"/>
    </source>
</evidence>
<keyword evidence="7" id="KW-0032">Aminotransferase</keyword>
<dbReference type="InterPro" id="IPR015422">
    <property type="entry name" value="PyrdxlP-dep_Trfase_small"/>
</dbReference>
<protein>
    <recommendedName>
        <fullName evidence="2">cysteine-S-conjugate beta-lyase</fullName>
        <ecNumber evidence="2">4.4.1.13</ecNumber>
    </recommendedName>
</protein>
<evidence type="ECO:0000256" key="4">
    <source>
        <dbReference type="ARBA" id="ARBA00023239"/>
    </source>
</evidence>
<dbReference type="Proteomes" id="UP000019322">
    <property type="component" value="Chromosome"/>
</dbReference>
<dbReference type="InterPro" id="IPR027619">
    <property type="entry name" value="C-S_lyase_PatB-like"/>
</dbReference>
<proteinExistence type="inferred from homology"/>
<keyword evidence="4" id="KW-0456">Lyase</keyword>
<dbReference type="EMBL" id="CP007201">
    <property type="protein sequence ID" value="AHJ13315.1"/>
    <property type="molecule type" value="Genomic_DNA"/>
</dbReference>
<accession>A0AA86DZX9</accession>
<dbReference type="PANTHER" id="PTHR43525">
    <property type="entry name" value="PROTEIN MALY"/>
    <property type="match status" value="1"/>
</dbReference>
<evidence type="ECO:0000256" key="1">
    <source>
        <dbReference type="ARBA" id="ARBA00001933"/>
    </source>
</evidence>
<keyword evidence="7" id="KW-0808">Transferase</keyword>
<evidence type="ECO:0000313" key="7">
    <source>
        <dbReference type="EMBL" id="AHJ13315.1"/>
    </source>
</evidence>
<dbReference type="CDD" id="cd00609">
    <property type="entry name" value="AAT_like"/>
    <property type="match status" value="1"/>
</dbReference>
<dbReference type="RefSeq" id="WP_025345165.1">
    <property type="nucleotide sequence ID" value="NZ_CP007201.1"/>
</dbReference>
<dbReference type="AlphaFoldDB" id="A0AA86DZX9"/>
<dbReference type="InterPro" id="IPR015421">
    <property type="entry name" value="PyrdxlP-dep_Trfase_major"/>
</dbReference>
<dbReference type="KEGG" id="smul:SMUL_2060"/>
<name>A0AA86DZX9_SULMK</name>
<dbReference type="GO" id="GO:0030170">
    <property type="term" value="F:pyridoxal phosphate binding"/>
    <property type="evidence" value="ECO:0007669"/>
    <property type="project" value="InterPro"/>
</dbReference>
<keyword evidence="3" id="KW-0663">Pyridoxal phosphate</keyword>
<dbReference type="InterPro" id="IPR015424">
    <property type="entry name" value="PyrdxlP-dep_Trfase"/>
</dbReference>
<dbReference type="GO" id="GO:0047804">
    <property type="term" value="F:cysteine-S-conjugate beta-lyase activity"/>
    <property type="evidence" value="ECO:0007669"/>
    <property type="project" value="UniProtKB-EC"/>
</dbReference>
<dbReference type="Gene3D" id="3.90.1150.10">
    <property type="entry name" value="Aspartate Aminotransferase, domain 1"/>
    <property type="match status" value="1"/>
</dbReference>
<reference evidence="7 8" key="1">
    <citation type="journal article" date="2014" name="Environ. Microbiol.">
        <title>Insights into organohalide respiration and the versatile catabolism of Sulfurospirillum multivorans gained from comparative genomics and physiological studies.</title>
        <authorList>
            <person name="Goris T."/>
            <person name="Schubert T."/>
            <person name="Gadkari J."/>
            <person name="Wubet T."/>
            <person name="Tarkka M."/>
            <person name="Buscot F."/>
            <person name="Adrian L."/>
            <person name="Diekert G."/>
        </authorList>
    </citation>
    <scope>NUCLEOTIDE SEQUENCE [LARGE SCALE GENOMIC DNA]</scope>
    <source>
        <strain evidence="8">DM 12446 / JCM 15788 / NBRC 109480</strain>
    </source>
</reference>
<evidence type="ECO:0000256" key="2">
    <source>
        <dbReference type="ARBA" id="ARBA00012224"/>
    </source>
</evidence>
<evidence type="ECO:0000256" key="3">
    <source>
        <dbReference type="ARBA" id="ARBA00022898"/>
    </source>
</evidence>
<dbReference type="InterPro" id="IPR004839">
    <property type="entry name" value="Aminotransferase_I/II_large"/>
</dbReference>
<feature type="domain" description="Aminotransferase class I/classII large" evidence="6">
    <location>
        <begin position="33"/>
        <end position="369"/>
    </location>
</feature>
<gene>
    <name evidence="7" type="ORF">SMUL_2060</name>
</gene>
<dbReference type="Gene3D" id="3.40.640.10">
    <property type="entry name" value="Type I PLP-dependent aspartate aminotransferase-like (Major domain)"/>
    <property type="match status" value="1"/>
</dbReference>
<comment type="similarity">
    <text evidence="5">Belongs to the class-II pyridoxal-phosphate-dependent aminotransferase family. MalY/PatB cystathionine beta-lyase subfamily.</text>
</comment>
<dbReference type="SUPFAM" id="SSF53383">
    <property type="entry name" value="PLP-dependent transferases"/>
    <property type="match status" value="1"/>
</dbReference>
<evidence type="ECO:0000259" key="6">
    <source>
        <dbReference type="Pfam" id="PF00155"/>
    </source>
</evidence>
<dbReference type="GO" id="GO:0008483">
    <property type="term" value="F:transaminase activity"/>
    <property type="evidence" value="ECO:0007669"/>
    <property type="project" value="UniProtKB-KW"/>
</dbReference>
<evidence type="ECO:0000313" key="8">
    <source>
        <dbReference type="Proteomes" id="UP000019322"/>
    </source>
</evidence>
<sequence>MFNFDEIVDRTKTPCEKWDKYKDQDIIPAWVADMDFKSPPCVIEALQKRVAEGVFGYTGIDDETYDAIIAFLKRHYNWEIKKEWILFTHGVVSSMNVACMAVEGQSVMTTTPIYPHFIKAPKHAGKEVLAIAMKEENNRWVLDYEAMERAITPTCKLFMLCNPYNPAGTVFTCKELERLGAFCLKHDLTICSDEIHADLLLSSEAKHIPIASLSEALAQKSITLMAPSKTFNIAGLQASFAIIPNAELRKRFQKTMGSMVGGINILGITVLKAAYLEGDAWLAELRVYLAENLKMVQEFVARNPQLKLLGQEATFLAWIDASALHVKSPYAFFVQHGVGLSDGEPFGDKNFVRLNFGTPKSVLEEILKRMQKAMDSLNI</sequence>
<dbReference type="InterPro" id="IPR051798">
    <property type="entry name" value="Class-II_PLP-Dep_Aminotrans"/>
</dbReference>
<dbReference type="Pfam" id="PF00155">
    <property type="entry name" value="Aminotran_1_2"/>
    <property type="match status" value="1"/>
</dbReference>
<organism evidence="7 8">
    <name type="scientific">Sulfurospirillum multivorans (strain DM 12446 / JCM 15788 / NBRC 109480)</name>
    <dbReference type="NCBI Taxonomy" id="1150621"/>
    <lineage>
        <taxon>Bacteria</taxon>
        <taxon>Pseudomonadati</taxon>
        <taxon>Campylobacterota</taxon>
        <taxon>Epsilonproteobacteria</taxon>
        <taxon>Campylobacterales</taxon>
        <taxon>Sulfurospirillaceae</taxon>
        <taxon>Sulfurospirillum</taxon>
    </lineage>
</organism>
<dbReference type="EC" id="4.4.1.13" evidence="2"/>